<dbReference type="InterPro" id="IPR001128">
    <property type="entry name" value="Cyt_P450"/>
</dbReference>
<dbReference type="GO" id="GO:0006082">
    <property type="term" value="P:organic acid metabolic process"/>
    <property type="evidence" value="ECO:0007669"/>
    <property type="project" value="TreeGrafter"/>
</dbReference>
<comment type="similarity">
    <text evidence="2 9">Belongs to the cytochrome P450 family.</text>
</comment>
<evidence type="ECO:0000313" key="11">
    <source>
        <dbReference type="Proteomes" id="UP000235965"/>
    </source>
</evidence>
<evidence type="ECO:0000256" key="3">
    <source>
        <dbReference type="ARBA" id="ARBA00022617"/>
    </source>
</evidence>
<dbReference type="InterPro" id="IPR017972">
    <property type="entry name" value="Cyt_P450_CS"/>
</dbReference>
<dbReference type="SUPFAM" id="SSF48264">
    <property type="entry name" value="Cytochrome P450"/>
    <property type="match status" value="1"/>
</dbReference>
<dbReference type="PANTHER" id="PTHR24300:SF376">
    <property type="entry name" value="CYTOCHROME P450 15A1"/>
    <property type="match status" value="1"/>
</dbReference>
<dbReference type="FunFam" id="1.10.630.10:FF:000078">
    <property type="entry name" value="Probable cytochrome P450 515A1"/>
    <property type="match status" value="1"/>
</dbReference>
<dbReference type="InParanoid" id="A0A2J7PVR7"/>
<name>A0A2J7PVR7_9NEOP</name>
<dbReference type="GO" id="GO:0016712">
    <property type="term" value="F:oxidoreductase activity, acting on paired donors, with incorporation or reduction of molecular oxygen, reduced flavin or flavoprotein as one donor, and incorporation of one atom of oxygen"/>
    <property type="evidence" value="ECO:0007669"/>
    <property type="project" value="TreeGrafter"/>
</dbReference>
<reference evidence="10 11" key="1">
    <citation type="submission" date="2017-12" db="EMBL/GenBank/DDBJ databases">
        <title>Hemimetabolous genomes reveal molecular basis of termite eusociality.</title>
        <authorList>
            <person name="Harrison M.C."/>
            <person name="Jongepier E."/>
            <person name="Robertson H.M."/>
            <person name="Arning N."/>
            <person name="Bitard-Feildel T."/>
            <person name="Chao H."/>
            <person name="Childers C.P."/>
            <person name="Dinh H."/>
            <person name="Doddapaneni H."/>
            <person name="Dugan S."/>
            <person name="Gowin J."/>
            <person name="Greiner C."/>
            <person name="Han Y."/>
            <person name="Hu H."/>
            <person name="Hughes D.S.T."/>
            <person name="Huylmans A.-K."/>
            <person name="Kemena C."/>
            <person name="Kremer L.P.M."/>
            <person name="Lee S.L."/>
            <person name="Lopez-Ezquerra A."/>
            <person name="Mallet L."/>
            <person name="Monroy-Kuhn J.M."/>
            <person name="Moser A."/>
            <person name="Murali S.C."/>
            <person name="Muzny D.M."/>
            <person name="Otani S."/>
            <person name="Piulachs M.-D."/>
            <person name="Poelchau M."/>
            <person name="Qu J."/>
            <person name="Schaub F."/>
            <person name="Wada-Katsumata A."/>
            <person name="Worley K.C."/>
            <person name="Xie Q."/>
            <person name="Ylla G."/>
            <person name="Poulsen M."/>
            <person name="Gibbs R.A."/>
            <person name="Schal C."/>
            <person name="Richards S."/>
            <person name="Belles X."/>
            <person name="Korb J."/>
            <person name="Bornberg-Bauer E."/>
        </authorList>
    </citation>
    <scope>NUCLEOTIDE SEQUENCE [LARGE SCALE GENOMIC DNA]</scope>
    <source>
        <tissue evidence="10">Whole body</tissue>
    </source>
</reference>
<gene>
    <name evidence="10" type="ORF">B7P43_G08117</name>
</gene>
<evidence type="ECO:0000256" key="5">
    <source>
        <dbReference type="ARBA" id="ARBA00023002"/>
    </source>
</evidence>
<accession>A0A2J7PVR7</accession>
<dbReference type="InterPro" id="IPR050182">
    <property type="entry name" value="Cytochrome_P450_fam2"/>
</dbReference>
<dbReference type="Gene3D" id="1.10.630.10">
    <property type="entry name" value="Cytochrome P450"/>
    <property type="match status" value="1"/>
</dbReference>
<evidence type="ECO:0000256" key="8">
    <source>
        <dbReference type="PIRSR" id="PIRSR602401-1"/>
    </source>
</evidence>
<protein>
    <submittedName>
        <fullName evidence="10">Methyl farnesoate epoxidase</fullName>
    </submittedName>
</protein>
<dbReference type="CDD" id="cd20651">
    <property type="entry name" value="CYP15A1-like"/>
    <property type="match status" value="1"/>
</dbReference>
<comment type="caution">
    <text evidence="10">The sequence shown here is derived from an EMBL/GenBank/DDBJ whole genome shotgun (WGS) entry which is preliminary data.</text>
</comment>
<dbReference type="Pfam" id="PF00067">
    <property type="entry name" value="p450"/>
    <property type="match status" value="1"/>
</dbReference>
<proteinExistence type="inferred from homology"/>
<dbReference type="InterPro" id="IPR036396">
    <property type="entry name" value="Cyt_P450_sf"/>
</dbReference>
<sequence>MAYLIAVVAFLAVVFYLWMKTKPKNFPPGPPRFPILGSVLYLPRKYPHVVMSGKWAEKYGPVVGLMFGSRKALAVSGPKTVLEVLHRDEFQGRPVNTRVQKMLFNKRLGLIFTDGPYWQELRRFTLRHLRDFGYGRTSMESLIMQEVDDLIKEMRSKDTIQVHALFRIPALNILWAMMSGTRYSRDDEELQTILQGLDKIFRSGTQSGRFLDVFPVLRRILPESRTYKHFVDIINNLLNFVKRTVREHEQNLDENNPRDFIDTYLIQMRKQKTNAESIFTEEGLIVTCQDLFNAGGDSVDNTLGFCLLYMVLHPHVQSAVQRELDSVLGRDRRPTIEDKHRLHYVNAVITEVMRINPVVAMAVPHRVVKDTTLNGYTIPKDTFVLINFWSLLHDREHWGDPEVFRPERFLDENKTFVKDEWMISFGAGKRMCLGEALARNTVFLFFTTLLQEFSFSVPEDESTPQTLPLSGMIMAPQPFSIKISRRV</sequence>
<keyword evidence="4 8" id="KW-0479">Metal-binding</keyword>
<evidence type="ECO:0000256" key="7">
    <source>
        <dbReference type="ARBA" id="ARBA00023033"/>
    </source>
</evidence>
<keyword evidence="11" id="KW-1185">Reference proteome</keyword>
<feature type="binding site" description="axial binding residue" evidence="8">
    <location>
        <position position="432"/>
    </location>
    <ligand>
        <name>heme</name>
        <dbReference type="ChEBI" id="CHEBI:30413"/>
    </ligand>
    <ligandPart>
        <name>Fe</name>
        <dbReference type="ChEBI" id="CHEBI:18248"/>
    </ligandPart>
</feature>
<keyword evidence="5 9" id="KW-0560">Oxidoreductase</keyword>
<dbReference type="GO" id="GO:0005737">
    <property type="term" value="C:cytoplasm"/>
    <property type="evidence" value="ECO:0007669"/>
    <property type="project" value="TreeGrafter"/>
</dbReference>
<dbReference type="OrthoDB" id="3934656at2759"/>
<dbReference type="InterPro" id="IPR002401">
    <property type="entry name" value="Cyt_P450_E_grp-I"/>
</dbReference>
<dbReference type="GO" id="GO:0008395">
    <property type="term" value="F:steroid hydroxylase activity"/>
    <property type="evidence" value="ECO:0007669"/>
    <property type="project" value="TreeGrafter"/>
</dbReference>
<dbReference type="Proteomes" id="UP000235965">
    <property type="component" value="Unassembled WGS sequence"/>
</dbReference>
<dbReference type="PROSITE" id="PS00086">
    <property type="entry name" value="CYTOCHROME_P450"/>
    <property type="match status" value="1"/>
</dbReference>
<dbReference type="GO" id="GO:0005506">
    <property type="term" value="F:iron ion binding"/>
    <property type="evidence" value="ECO:0007669"/>
    <property type="project" value="InterPro"/>
</dbReference>
<dbReference type="STRING" id="105785.A0A2J7PVR7"/>
<evidence type="ECO:0000256" key="4">
    <source>
        <dbReference type="ARBA" id="ARBA00022723"/>
    </source>
</evidence>
<evidence type="ECO:0000313" key="10">
    <source>
        <dbReference type="EMBL" id="PNF20432.1"/>
    </source>
</evidence>
<dbReference type="PRINTS" id="PR00463">
    <property type="entry name" value="EP450I"/>
</dbReference>
<dbReference type="PRINTS" id="PR00385">
    <property type="entry name" value="P450"/>
</dbReference>
<evidence type="ECO:0000256" key="2">
    <source>
        <dbReference type="ARBA" id="ARBA00010617"/>
    </source>
</evidence>
<dbReference type="AlphaFoldDB" id="A0A2J7PVR7"/>
<dbReference type="PANTHER" id="PTHR24300">
    <property type="entry name" value="CYTOCHROME P450 508A4-RELATED"/>
    <property type="match status" value="1"/>
</dbReference>
<dbReference type="EMBL" id="NEVH01020943">
    <property type="protein sequence ID" value="PNF20432.1"/>
    <property type="molecule type" value="Genomic_DNA"/>
</dbReference>
<organism evidence="10 11">
    <name type="scientific">Cryptotermes secundus</name>
    <dbReference type="NCBI Taxonomy" id="105785"/>
    <lineage>
        <taxon>Eukaryota</taxon>
        <taxon>Metazoa</taxon>
        <taxon>Ecdysozoa</taxon>
        <taxon>Arthropoda</taxon>
        <taxon>Hexapoda</taxon>
        <taxon>Insecta</taxon>
        <taxon>Pterygota</taxon>
        <taxon>Neoptera</taxon>
        <taxon>Polyneoptera</taxon>
        <taxon>Dictyoptera</taxon>
        <taxon>Blattodea</taxon>
        <taxon>Blattoidea</taxon>
        <taxon>Termitoidae</taxon>
        <taxon>Kalotermitidae</taxon>
        <taxon>Cryptotermitinae</taxon>
        <taxon>Cryptotermes</taxon>
    </lineage>
</organism>
<evidence type="ECO:0000256" key="6">
    <source>
        <dbReference type="ARBA" id="ARBA00023004"/>
    </source>
</evidence>
<keyword evidence="3 8" id="KW-0349">Heme</keyword>
<keyword evidence="7 9" id="KW-0503">Monooxygenase</keyword>
<comment type="cofactor">
    <cofactor evidence="1 8">
        <name>heme</name>
        <dbReference type="ChEBI" id="CHEBI:30413"/>
    </cofactor>
</comment>
<dbReference type="GO" id="GO:0020037">
    <property type="term" value="F:heme binding"/>
    <property type="evidence" value="ECO:0007669"/>
    <property type="project" value="InterPro"/>
</dbReference>
<dbReference type="GO" id="GO:0006805">
    <property type="term" value="P:xenobiotic metabolic process"/>
    <property type="evidence" value="ECO:0007669"/>
    <property type="project" value="TreeGrafter"/>
</dbReference>
<evidence type="ECO:0000256" key="1">
    <source>
        <dbReference type="ARBA" id="ARBA00001971"/>
    </source>
</evidence>
<keyword evidence="6 8" id="KW-0408">Iron</keyword>
<evidence type="ECO:0000256" key="9">
    <source>
        <dbReference type="RuleBase" id="RU000461"/>
    </source>
</evidence>